<organism evidence="2 3">
    <name type="scientific">Acetobacter musti</name>
    <dbReference type="NCBI Taxonomy" id="864732"/>
    <lineage>
        <taxon>Bacteria</taxon>
        <taxon>Pseudomonadati</taxon>
        <taxon>Pseudomonadota</taxon>
        <taxon>Alphaproteobacteria</taxon>
        <taxon>Acetobacterales</taxon>
        <taxon>Acetobacteraceae</taxon>
        <taxon>Acetobacter</taxon>
    </lineage>
</organism>
<evidence type="ECO:0000313" key="2">
    <source>
        <dbReference type="EMBL" id="NHN86250.1"/>
    </source>
</evidence>
<sequence length="475" mass="52508">MALVRNPILFSTYFNVPAQTITAAGLIDPFLDVDVPLFIDPVLLEKSSNTTIATLAINRFRRHFEVLVRMLAISGAENDAAWKGARRQLDLSEPPENGLGYGGSGRSGSSRPQDICEAILRTSKEIITLGARDPEMISLMGFFEEDVGPDTISDLTTTVIMDDLAAITEAFCQANGVPLFGTDTGHKLPRFKTLSGRTIPIVLVPEDIVRELPIANDWSDIERAAMENARIRDRVNKFLGGIIRPTVVDRKHALRNAALESPEEFDFFLAAVKANVSNYDPNLDALGYYRLKGIIADGFPGLKQASAYDLKLGPNEIMRVVKDTVTQFKRHVEAGNLWEELWLGDKPKKERASQLIYYAIADAFCKANDLDISPEANMGGGPIDFKFSSGYSARVLVEMKRSGGTVVHGYEKQLEFYKAASQTEFALFVIMDYGDLGTKLSEIKRIRNARLDAGERASEIIVIDAKRKASASKRH</sequence>
<dbReference type="Proteomes" id="UP000635278">
    <property type="component" value="Unassembled WGS sequence"/>
</dbReference>
<feature type="region of interest" description="Disordered" evidence="1">
    <location>
        <begin position="91"/>
        <end position="112"/>
    </location>
</feature>
<dbReference type="EMBL" id="WOTB01000029">
    <property type="protein sequence ID" value="NHN86250.1"/>
    <property type="molecule type" value="Genomic_DNA"/>
</dbReference>
<gene>
    <name evidence="2" type="ORF">GOB93_16620</name>
</gene>
<name>A0ABX0JTC9_9PROT</name>
<dbReference type="RefSeq" id="WP_173584627.1">
    <property type="nucleotide sequence ID" value="NZ_WOTB01000029.1"/>
</dbReference>
<protein>
    <recommendedName>
        <fullName evidence="4">Protein NO VEIN C-terminal domain-containing protein</fullName>
    </recommendedName>
</protein>
<comment type="caution">
    <text evidence="2">The sequence shown here is derived from an EMBL/GenBank/DDBJ whole genome shotgun (WGS) entry which is preliminary data.</text>
</comment>
<proteinExistence type="predicted"/>
<evidence type="ECO:0000256" key="1">
    <source>
        <dbReference type="SAM" id="MobiDB-lite"/>
    </source>
</evidence>
<keyword evidence="3" id="KW-1185">Reference proteome</keyword>
<evidence type="ECO:0000313" key="3">
    <source>
        <dbReference type="Proteomes" id="UP000635278"/>
    </source>
</evidence>
<accession>A0ABX0JTC9</accession>
<evidence type="ECO:0008006" key="4">
    <source>
        <dbReference type="Google" id="ProtNLM"/>
    </source>
</evidence>
<reference evidence="2 3" key="1">
    <citation type="journal article" date="2020" name="Int. J. Syst. Evol. Microbiol.">
        <title>Novel acetic acid bacteria from cider fermentations: Acetobacter conturbans sp. nov. and Acetobacter fallax sp. nov.</title>
        <authorList>
            <person name="Sombolestani A.S."/>
            <person name="Cleenwerck I."/>
            <person name="Cnockaert M."/>
            <person name="Borremans W."/>
            <person name="Wieme A.D."/>
            <person name="De Vuyst L."/>
            <person name="Vandamme P."/>
        </authorList>
    </citation>
    <scope>NUCLEOTIDE SEQUENCE [LARGE SCALE GENOMIC DNA]</scope>
    <source>
        <strain evidence="2 3">LMG 30640</strain>
    </source>
</reference>